<evidence type="ECO:0000313" key="1">
    <source>
        <dbReference type="EMBL" id="KAJ2983383.1"/>
    </source>
</evidence>
<keyword evidence="2" id="KW-1185">Reference proteome</keyword>
<dbReference type="Proteomes" id="UP001143910">
    <property type="component" value="Unassembled WGS sequence"/>
</dbReference>
<protein>
    <submittedName>
        <fullName evidence="1">Uncharacterized protein</fullName>
    </submittedName>
</protein>
<name>A0ACC1NW75_9HYPO</name>
<dbReference type="EMBL" id="JANJQO010000032">
    <property type="protein sequence ID" value="KAJ2983383.1"/>
    <property type="molecule type" value="Genomic_DNA"/>
</dbReference>
<comment type="caution">
    <text evidence="1">The sequence shown here is derived from an EMBL/GenBank/DDBJ whole genome shotgun (WGS) entry which is preliminary data.</text>
</comment>
<sequence>MSPPHALGLGSSPAPQTAERIHLEETVSWRQEVESHISSNSSIRQAKVLNLVDQNAEPKWAVVVSLQQAEGDTTLVLKDARRSLIKFKKASGNTRLIVPKQWLVIQEFPVTATGAIDEVELRLSLAPRKENTKTWKGEVASLVNEMKLAPSINRDSMSRLLALFWARALRIEVASIDPRDSFIAKGGNSINVIQLAALAQENDIELSAGQIFQYPRLEDMASVASISRPKSTTHTQPFELLHGIVDNVDMLLEEIRGVCSLESVVDIEDVLPCSPLQEGLMVEEMKFPGTYTSHHIHRLPAEVDLDRFRAAWERTVDLCANLRTRMVRVHGHTLQVVLKRATGWYSSDELSAWQIHGPAMLPHLERGFGQSLCRYGVAQKDTDVYFVWSLHHAIYDGWTMGIVTGVAQQLYENLDCELVLTPNSAFIQSLRNVNEEKAVEYWRREMKDVKPSIFPPPLPVSKTRRRATHSIHTHSMTPNRTSSITQATILRAAWGILLAKYSDSDDICFGQVHSGRQSELPGIDKMPGLTLATIPVHLHLKAGQPIKEMLNELQKASAEAIEFEQFGLSNIAKVSADAKEACNFTSLLAIQPFTHDFFHNGQNRLISLENAIEGALSEYLNYTLSLQVETRADSFTTYFTFDGDIFCGRQIEALTYQYAHIVEQLNEPGSLTVGDLSVAGDWDTQQARRWNSETVAEPVDACLHELLSEALQARPENTAIITSAGSMSNKTLDTYSTLFAQYLVLKGVKEGMIVPFLFEKSMWAIVAFVAILKAGAAFLPLDSSYPAARRRILIEETEAEVMVVSPLQRKNCNDLLITPIELSPAFFVNVPAEISEISLPKVSPSSPVYCFFTSGSTGKPKGIILEHAAVSMSMLAHIKAYGITEETRMLQFSSYMFDVTITETFGTLIAGGMVCSPTEEERLYDCTSFMNSSHVNFAILTPTFARTLNPRDLKTLKTLVMGAEAISKDVQDMWYGRVKLMFGYGPTEAAVSNTIITVTSPDIQPTMIGKGFNTDCWIVEPDDHNRLTPVGCVGELVLHGHCLARGYLKNEAATEKAFLKDVDWMPRCEGDTRRFYKTGDLVRFSPDGNIEFVSRKDTQIKIRGRRIELGEVETAIKIALPTISGVAVEVLRLETREFLAAFIQSSECGLDTDEAAVAVLPFDDRMLTSMTALISNLNETLPPYMIPSIYIPISNIPRLQSMKTDRKTLRSMGMALTSKQLTEYSFRAAKKTRPSTEKELKLRDLWANVLHHDAEDIGKHDSFLGIGGDSIAAMELVSQARRLNMSLTVQDVFRKPKLCDLALTVGESFGEKREIKAFGLVPEQNRDFIIKQIKESIPLLPDEQIIDIYPASPMQERLIAAAEKTSGSYVALHSFKVLRNVDIDRFISAWNMTVNNSDNLRTRLISASGKTWQVVLETRQPCIGKVDDVRSTSEARAALLETDMIHGAPLCRANLVRDEAGVTLILAMQHSIFDGWSINILLMALHDAYMLQRPRVHTPYTGFIDYLQSQDEGLTKEFWIGQLDGAKQSMFPRPGPSTGGIHDPRLLVRSTSLPPLGDSSITIPSIVRAAWAIVLSRHCATEDVCFSDTMSGRLAAVDGIEHMPGLTISIVPFRVRVNNIQQAKGLLQDVQTLATEIIPHEQYGLHNIAKLRTGFKEAIDCGHALVIQPTQSIEAQLQQLGVESVPILEPAVSEDDGLLEAAARYDGFPLIVNCQMLESSLRISYIYNTYYMSEKDVSELSAHLETAIHQLIVNPEQKIGDILPTIYGQQKQNATDRPLLLEVFPSVAIQRKKLVLPANSVEAELREQWASALSLDAEDISPEDNFFLIGGDSFSAIQLASQARRNGLQLTARTVFQTPVLADMAVAIGGGIDNVVFTAPPFSLLGTNDVGSFVGSVAKLCDIEDIRSIEDVYPCTAMQEGLMSLTVTQPGSYINKVSIPLRAEVDIHRFKNAWNQVIGLYENIRTRIVLVDGKAFQVIVKEDATWSELSDLDASKIGYGSRLCHYSIESTSNGTNTFSFMMHHSIYDGWVFSLIFQAMESLYYGRPVLPPQPFSGFIKYINSIDEKAASGYWKSKLHDAIPSSFPSRPKEHCADRQTQKLQKNVSFTKNLELPVTNANIIRTAWGLVLARYSGTERVCFGSTVSGRQASVSGLEQMAGPMIATIPFCVAIDGSKRVMDLLTAVQNEASDDAAYEQFGLQNIAKLGTAEKSACDFTSLLIIQAANTTWADDKRNNNKNDSLFVYQSVEDVLDEEASQNFFNYPLVAQCFSGECSIDLLFTYNASVVTEDEIVAFSNQLQHVLQQLFSNPQALLSDISFVCQWDKDHAVENNNLRPASVTCVHEQFEQQVELNGNLPAINSWDANFTYAELYKAARPLAVMLQQRGIGPNVVVPVCFVKSAWAIVAMLGVQMAGGAFVPLDPEAPIKRLEALISDVSAPLILASKSCFKKIASLVAVDVLIINEDAITALPQNATLKRADTGPEDCSFIIFTSGTTGKPKGVEISHSAICSSADGYGESLKVGPGTRVFQFSSYIFDVGILDILVTLMQSINSTRANWVFLTPTIANLLSPHDVPTLKTVCLGGEAVGEAVANKWKESVDLHGLYGPAESSICAWKPRLGYDGKSTNIGRPLLSAFWVVDPANPKEMFPVGCIGELLIQGPLLARGYRNATAKDEAKWLENIDWLPGGHSGRGYLTGDLVRRNADGTFDYMGRKDSQLKLRGQRIETGEIEFHLSSAIQGVKQVAVDIVESGSTEALAAFVDFGSGKPSDKEVGALFAKALEFISLHLPAALRPQYFIPLDHMPQTSTGKLDRRALKATVSALNPSDLLKYSVSSNHTSRKCEGPLELEIQGYWSQVLGVPASSIGATDNFYSLGGDSIRIVSLVQLIKVAHGNGIGLSVFGSSKTTIEMMARAIEAQKNGAKESDAVMHDFYAEISSAIEILPDVQTLQHHCCTIHPHGATIFLTGATGYLGTELLHQLVKQDQVATVVVLARANTVAHGVERVKMTAEIAGWWMPEYEAKIEVWLGDLGKDQLGLSASQYSRLLGLSTAGNMDAIIHNGAVVNWSADFHALKAENVTSTIRLLQAAMTSPRQPKFIFVSGGTGATRNGTQSAREMCNELAHQNGYSQTKFISESIVCELANKLPAGQNRIAVVKPGLIIGTASSGVANVDDFLWRLVAASVALRKAPQLDEGQDWVQLAAVDDVAAAIIQALFSHQGVDVFTEITNGISMNKLWKVVGEETDLELSMSPYTEWLVGAKRQMGEMQEKHPLWAVQDFLEHPRSAAYAREGLTDKLSCVGTIDSIKSSVRYLRRIGFIQASAADFGRVDEATIGRSSLRSS</sequence>
<reference evidence="1" key="1">
    <citation type="submission" date="2022-08" db="EMBL/GenBank/DDBJ databases">
        <title>Genome Sequence of Lecanicillium fungicola.</title>
        <authorList>
            <person name="Buettner E."/>
        </authorList>
    </citation>
    <scope>NUCLEOTIDE SEQUENCE</scope>
    <source>
        <strain evidence="1">Babe33</strain>
    </source>
</reference>
<evidence type="ECO:0000313" key="2">
    <source>
        <dbReference type="Proteomes" id="UP001143910"/>
    </source>
</evidence>
<proteinExistence type="predicted"/>
<accession>A0ACC1NW75</accession>
<organism evidence="1 2">
    <name type="scientific">Zarea fungicola</name>
    <dbReference type="NCBI Taxonomy" id="93591"/>
    <lineage>
        <taxon>Eukaryota</taxon>
        <taxon>Fungi</taxon>
        <taxon>Dikarya</taxon>
        <taxon>Ascomycota</taxon>
        <taxon>Pezizomycotina</taxon>
        <taxon>Sordariomycetes</taxon>
        <taxon>Hypocreomycetidae</taxon>
        <taxon>Hypocreales</taxon>
        <taxon>Cordycipitaceae</taxon>
        <taxon>Zarea</taxon>
    </lineage>
</organism>
<gene>
    <name evidence="1" type="ORF">NQ176_g737</name>
</gene>